<keyword evidence="2" id="KW-1185">Reference proteome</keyword>
<gene>
    <name evidence="1" type="ORF">K488DRAFT_78818</name>
</gene>
<dbReference type="Proteomes" id="UP000814128">
    <property type="component" value="Unassembled WGS sequence"/>
</dbReference>
<evidence type="ECO:0000313" key="1">
    <source>
        <dbReference type="EMBL" id="KAI0031852.1"/>
    </source>
</evidence>
<name>A0ACB8QJL5_9AGAM</name>
<comment type="caution">
    <text evidence="1">The sequence shown here is derived from an EMBL/GenBank/DDBJ whole genome shotgun (WGS) entry which is preliminary data.</text>
</comment>
<reference evidence="1" key="1">
    <citation type="submission" date="2021-02" db="EMBL/GenBank/DDBJ databases">
        <authorList>
            <consortium name="DOE Joint Genome Institute"/>
            <person name="Ahrendt S."/>
            <person name="Looney B.P."/>
            <person name="Miyauchi S."/>
            <person name="Morin E."/>
            <person name="Drula E."/>
            <person name="Courty P.E."/>
            <person name="Chicoki N."/>
            <person name="Fauchery L."/>
            <person name="Kohler A."/>
            <person name="Kuo A."/>
            <person name="Labutti K."/>
            <person name="Pangilinan J."/>
            <person name="Lipzen A."/>
            <person name="Riley R."/>
            <person name="Andreopoulos W."/>
            <person name="He G."/>
            <person name="Johnson J."/>
            <person name="Barry K.W."/>
            <person name="Grigoriev I.V."/>
            <person name="Nagy L."/>
            <person name="Hibbett D."/>
            <person name="Henrissat B."/>
            <person name="Matheny P.B."/>
            <person name="Labbe J."/>
            <person name="Martin F."/>
        </authorList>
    </citation>
    <scope>NUCLEOTIDE SEQUENCE</scope>
    <source>
        <strain evidence="1">EC-137</strain>
    </source>
</reference>
<protein>
    <submittedName>
        <fullName evidence="1">NAD(P)-binding protein</fullName>
    </submittedName>
</protein>
<organism evidence="1 2">
    <name type="scientific">Vararia minispora EC-137</name>
    <dbReference type="NCBI Taxonomy" id="1314806"/>
    <lineage>
        <taxon>Eukaryota</taxon>
        <taxon>Fungi</taxon>
        <taxon>Dikarya</taxon>
        <taxon>Basidiomycota</taxon>
        <taxon>Agaricomycotina</taxon>
        <taxon>Agaricomycetes</taxon>
        <taxon>Russulales</taxon>
        <taxon>Lachnocladiaceae</taxon>
        <taxon>Vararia</taxon>
    </lineage>
</organism>
<proteinExistence type="predicted"/>
<reference evidence="1" key="2">
    <citation type="journal article" date="2022" name="New Phytol.">
        <title>Evolutionary transition to the ectomycorrhizal habit in the genomes of a hyperdiverse lineage of mushroom-forming fungi.</title>
        <authorList>
            <person name="Looney B."/>
            <person name="Miyauchi S."/>
            <person name="Morin E."/>
            <person name="Drula E."/>
            <person name="Courty P.E."/>
            <person name="Kohler A."/>
            <person name="Kuo A."/>
            <person name="LaButti K."/>
            <person name="Pangilinan J."/>
            <person name="Lipzen A."/>
            <person name="Riley R."/>
            <person name="Andreopoulos W."/>
            <person name="He G."/>
            <person name="Johnson J."/>
            <person name="Nolan M."/>
            <person name="Tritt A."/>
            <person name="Barry K.W."/>
            <person name="Grigoriev I.V."/>
            <person name="Nagy L.G."/>
            <person name="Hibbett D."/>
            <person name="Henrissat B."/>
            <person name="Matheny P.B."/>
            <person name="Labbe J."/>
            <person name="Martin F.M."/>
        </authorList>
    </citation>
    <scope>NUCLEOTIDE SEQUENCE</scope>
    <source>
        <strain evidence="1">EC-137</strain>
    </source>
</reference>
<sequence>MGGSSSRFLTGEGLQDLTDRVAIVTGASSGIGLYISFYLVLSGAKVYMAARSHEKTAAAIRRLKDEGLHDGLAEKMIWLPFDLTDPRQAKASAEQFLKLEQRLDILAPLMFPRILGPYGQTSTGISDSLVINHISPFVFTETLLPVLEHTASLTGSDVRIVNVSSVAHRWISNPRYDSFEALNSDFARTMKPSLNLYAYTKLANILWTKELQRRFELKAIPIVTMAVHPGNVMSEGNVKLFKSWPCGSFVGWFFSLFFLRENIGGYTPAWAAASSEVAADSQRFKGAYVVPYGSIVEASKDARREDLAKDLWAMTERLLAQYNWH</sequence>
<dbReference type="EMBL" id="MU273565">
    <property type="protein sequence ID" value="KAI0031852.1"/>
    <property type="molecule type" value="Genomic_DNA"/>
</dbReference>
<accession>A0ACB8QJL5</accession>
<evidence type="ECO:0000313" key="2">
    <source>
        <dbReference type="Proteomes" id="UP000814128"/>
    </source>
</evidence>